<dbReference type="EC" id="3.5.1.28" evidence="5"/>
<dbReference type="RefSeq" id="WP_386057697.1">
    <property type="nucleotide sequence ID" value="NZ_JBHTKL010000001.1"/>
</dbReference>
<comment type="caution">
    <text evidence="5">The sequence shown here is derived from an EMBL/GenBank/DDBJ whole genome shotgun (WGS) entry which is preliminary data.</text>
</comment>
<feature type="signal peptide" evidence="3">
    <location>
        <begin position="1"/>
        <end position="28"/>
    </location>
</feature>
<dbReference type="InterPro" id="IPR002508">
    <property type="entry name" value="MurNAc-LAA_cat"/>
</dbReference>
<dbReference type="InterPro" id="IPR017293">
    <property type="entry name" value="N-acetylmuramoyl-L-ala_amidase"/>
</dbReference>
<evidence type="ECO:0000256" key="2">
    <source>
        <dbReference type="ARBA" id="ARBA00023316"/>
    </source>
</evidence>
<evidence type="ECO:0000313" key="5">
    <source>
        <dbReference type="EMBL" id="MFD1018869.1"/>
    </source>
</evidence>
<dbReference type="Pfam" id="PF08239">
    <property type="entry name" value="SH3_3"/>
    <property type="match status" value="4"/>
</dbReference>
<keyword evidence="3" id="KW-0732">Signal</keyword>
<reference evidence="6" key="1">
    <citation type="journal article" date="2019" name="Int. J. Syst. Evol. Microbiol.">
        <title>The Global Catalogue of Microorganisms (GCM) 10K type strain sequencing project: providing services to taxonomists for standard genome sequencing and annotation.</title>
        <authorList>
            <consortium name="The Broad Institute Genomics Platform"/>
            <consortium name="The Broad Institute Genome Sequencing Center for Infectious Disease"/>
            <person name="Wu L."/>
            <person name="Ma J."/>
        </authorList>
    </citation>
    <scope>NUCLEOTIDE SEQUENCE [LARGE SCALE GENOMIC DNA]</scope>
    <source>
        <strain evidence="6">CCUG 56607</strain>
    </source>
</reference>
<dbReference type="Gene3D" id="3.40.630.40">
    <property type="entry name" value="Zn-dependent exopeptidases"/>
    <property type="match status" value="1"/>
</dbReference>
<dbReference type="PIRSF" id="PIRSF037846">
    <property type="entry name" value="Autolysin_YrvJ_prd"/>
    <property type="match status" value="1"/>
</dbReference>
<dbReference type="Pfam" id="PF01520">
    <property type="entry name" value="Amidase_3"/>
    <property type="match status" value="1"/>
</dbReference>
<keyword evidence="2" id="KW-0961">Cell wall biogenesis/degradation</keyword>
<dbReference type="EMBL" id="JBHTKL010000001">
    <property type="protein sequence ID" value="MFD1018869.1"/>
    <property type="molecule type" value="Genomic_DNA"/>
</dbReference>
<keyword evidence="6" id="KW-1185">Reference proteome</keyword>
<dbReference type="InterPro" id="IPR050695">
    <property type="entry name" value="N-acetylmuramoyl_amidase_3"/>
</dbReference>
<organism evidence="5 6">
    <name type="scientific">Thalassobacillus hwangdonensis</name>
    <dbReference type="NCBI Taxonomy" id="546108"/>
    <lineage>
        <taxon>Bacteria</taxon>
        <taxon>Bacillati</taxon>
        <taxon>Bacillota</taxon>
        <taxon>Bacilli</taxon>
        <taxon>Bacillales</taxon>
        <taxon>Bacillaceae</taxon>
        <taxon>Thalassobacillus</taxon>
    </lineage>
</organism>
<dbReference type="PROSITE" id="PS51781">
    <property type="entry name" value="SH3B"/>
    <property type="match status" value="4"/>
</dbReference>
<dbReference type="SMART" id="SM00646">
    <property type="entry name" value="Ami_3"/>
    <property type="match status" value="1"/>
</dbReference>
<dbReference type="CDD" id="cd02696">
    <property type="entry name" value="MurNAc-LAA"/>
    <property type="match status" value="1"/>
</dbReference>
<dbReference type="Proteomes" id="UP001596990">
    <property type="component" value="Unassembled WGS sequence"/>
</dbReference>
<dbReference type="PANTHER" id="PTHR30404:SF0">
    <property type="entry name" value="N-ACETYLMURAMOYL-L-ALANINE AMIDASE AMIC"/>
    <property type="match status" value="1"/>
</dbReference>
<evidence type="ECO:0000256" key="3">
    <source>
        <dbReference type="SAM" id="SignalP"/>
    </source>
</evidence>
<feature type="domain" description="SH3b" evidence="4">
    <location>
        <begin position="28"/>
        <end position="89"/>
    </location>
</feature>
<keyword evidence="1 5" id="KW-0378">Hydrolase</keyword>
<evidence type="ECO:0000259" key="4">
    <source>
        <dbReference type="PROSITE" id="PS51781"/>
    </source>
</evidence>
<feature type="chain" id="PRO_5047462330" evidence="3">
    <location>
        <begin position="29"/>
        <end position="494"/>
    </location>
</feature>
<feature type="domain" description="SH3b" evidence="4">
    <location>
        <begin position="170"/>
        <end position="234"/>
    </location>
</feature>
<name>A0ABW3KYA3_9BACI</name>
<dbReference type="InterPro" id="IPR003646">
    <property type="entry name" value="SH3-like_bac-type"/>
</dbReference>
<accession>A0ABW3KYA3</accession>
<evidence type="ECO:0000313" key="6">
    <source>
        <dbReference type="Proteomes" id="UP001596990"/>
    </source>
</evidence>
<gene>
    <name evidence="5" type="ORF">ACFQ2J_06625</name>
</gene>
<feature type="domain" description="SH3b" evidence="4">
    <location>
        <begin position="90"/>
        <end position="153"/>
    </location>
</feature>
<protein>
    <submittedName>
        <fullName evidence="5">N-acetylmuramoyl-L-alanine amidase</fullName>
        <ecNumber evidence="5">3.5.1.28</ecNumber>
    </submittedName>
</protein>
<dbReference type="GO" id="GO:0008745">
    <property type="term" value="F:N-acetylmuramoyl-L-alanine amidase activity"/>
    <property type="evidence" value="ECO:0007669"/>
    <property type="project" value="UniProtKB-EC"/>
</dbReference>
<sequence length="494" mass="54586">MSRFKFLLSFVVFSCLFLVVLQEQPVEASEATVKVDKLNVRSGPGLNHSRIGQVERNDTFKIINEKNNWVQLQLPAKTGWVAKWLVTIEGTEQIKSDVNYLRVRADATTSSTILGHLMKNEKVHKVTERGKWLQVAWKGKSGWVHRDFTSSVSKPVHTSQPSTPTPSQQEVIGTVVVQTPILNVRDAGSLKGKRISQVRKGDELALLKEQNGWYQIKLSNGSTGWIANWLAKKKPAQEQASTLLTLNYNATNLRSGPSTSYTIVARGNQGDQYRVISKHDEWYKIQLTNGKDAYVAGWIVSLNNGGSSSPEPKTNGLKNKLIVIDAGHGGRDVGAIGISGVFEKDVTFSTASRLKEKLELAGAKVILTRDSDRYLSLSGRSVLSNLSKADAFLSLHYNSAPQFPSASGIGTYYYHNHNRALAQTLQTEMVRATGLRDRGVTHGNFHVVRETSGAAVLLELGFISNRLEEQLVQTYGYQSKLASGIVKGLENYFN</sequence>
<dbReference type="PANTHER" id="PTHR30404">
    <property type="entry name" value="N-ACETYLMURAMOYL-L-ALANINE AMIDASE"/>
    <property type="match status" value="1"/>
</dbReference>
<feature type="domain" description="SH3b" evidence="4">
    <location>
        <begin position="241"/>
        <end position="303"/>
    </location>
</feature>
<proteinExistence type="predicted"/>
<dbReference type="Gene3D" id="2.30.30.40">
    <property type="entry name" value="SH3 Domains"/>
    <property type="match status" value="4"/>
</dbReference>
<dbReference type="SUPFAM" id="SSF53187">
    <property type="entry name" value="Zn-dependent exopeptidases"/>
    <property type="match status" value="1"/>
</dbReference>
<dbReference type="SMART" id="SM00287">
    <property type="entry name" value="SH3b"/>
    <property type="match status" value="4"/>
</dbReference>
<evidence type="ECO:0000256" key="1">
    <source>
        <dbReference type="ARBA" id="ARBA00022801"/>
    </source>
</evidence>